<feature type="transmembrane region" description="Helical" evidence="1">
    <location>
        <begin position="15"/>
        <end position="39"/>
    </location>
</feature>
<keyword evidence="1" id="KW-0812">Transmembrane</keyword>
<feature type="transmembrane region" description="Helical" evidence="1">
    <location>
        <begin position="45"/>
        <end position="69"/>
    </location>
</feature>
<keyword evidence="1" id="KW-0472">Membrane</keyword>
<protein>
    <submittedName>
        <fullName evidence="2">Uncharacterized protein</fullName>
    </submittedName>
</protein>
<evidence type="ECO:0000256" key="1">
    <source>
        <dbReference type="SAM" id="Phobius"/>
    </source>
</evidence>
<feature type="transmembrane region" description="Helical" evidence="1">
    <location>
        <begin position="644"/>
        <end position="668"/>
    </location>
</feature>
<proteinExistence type="predicted"/>
<evidence type="ECO:0000313" key="3">
    <source>
        <dbReference type="Proteomes" id="UP001216907"/>
    </source>
</evidence>
<feature type="transmembrane region" description="Helical" evidence="1">
    <location>
        <begin position="81"/>
        <end position="102"/>
    </location>
</feature>
<comment type="caution">
    <text evidence="2">The sequence shown here is derived from an EMBL/GenBank/DDBJ whole genome shotgun (WGS) entry which is preliminary data.</text>
</comment>
<accession>A0ABT6FDA9</accession>
<dbReference type="EMBL" id="JARRAG010000002">
    <property type="protein sequence ID" value="MDG3005568.1"/>
    <property type="molecule type" value="Genomic_DNA"/>
</dbReference>
<sequence length="678" mass="74345">MTPPSTSRRAVRVDLPALAILAWISWLAWLALLAGMLATRAWHPHFLPATAIFGALLISTAALGIGGIWRLARGPARLRAATWVLLGVAPLLFTAGHILYGLRAGFGRLLVVDLPLKLLLPFGESIFDLEARFRYPVRTEGDTVVMIAEPSPLAKDQVAAMDRHVRTLRERLGGRTSDRKIHWVRGPLMGMSGRASYGTCLGSPAGETGPNGEPLSHLDRHEVAHCVMNSVVSPIEVDPPSLFVEGWAEANSGRDRGEIRRQVWNLRRSGETRPLRTLVGPGWYHAHAGMAYPQGAVLVDHILDAYGPDKFLELYTQCGPATFDADCRRVLGVDVETLDAACRAEVAREAPRPADVAGILNGLKLGPTVEPEAWRTFTREFGEGAARLAEPYEQSRVVLDWKWSSKGPDRSDGSSSRWDWRRSGASRSLIVEVDDDVGTAWSATPSRSFKAVRRERGGPWRMEDAAGESAEDSYDRAIVEIDQNWRNFVTAVPACLREFEVPEDAARFVVSRLERRQEDGGRRVLVRIERRPESLVGRMRSAECLFDADRDLVALSESQDLGDGEGLRTDSVYEEGGLPFLRSKRMTGSGPPGHTREVSWTIVERRFGPIPPAEFTPEGLLKGQVVAATKVEEAWKDPQTFADYYPAPLVAGAVAIACGLGAGLIGGFRREAETSSTG</sequence>
<evidence type="ECO:0000313" key="2">
    <source>
        <dbReference type="EMBL" id="MDG3005568.1"/>
    </source>
</evidence>
<name>A0ABT6FDA9_9BACT</name>
<gene>
    <name evidence="2" type="ORF">PZE19_17410</name>
</gene>
<keyword evidence="3" id="KW-1185">Reference proteome</keyword>
<reference evidence="2 3" key="1">
    <citation type="submission" date="2023-03" db="EMBL/GenBank/DDBJ databases">
        <title>Paludisphaera mucosa sp. nov. a novel planctomycete from northern fen.</title>
        <authorList>
            <person name="Ivanova A."/>
        </authorList>
    </citation>
    <scope>NUCLEOTIDE SEQUENCE [LARGE SCALE GENOMIC DNA]</scope>
    <source>
        <strain evidence="2 3">Pla2</strain>
    </source>
</reference>
<dbReference type="RefSeq" id="WP_277861899.1">
    <property type="nucleotide sequence ID" value="NZ_JARRAG010000002.1"/>
</dbReference>
<dbReference type="Proteomes" id="UP001216907">
    <property type="component" value="Unassembled WGS sequence"/>
</dbReference>
<keyword evidence="1" id="KW-1133">Transmembrane helix</keyword>
<organism evidence="2 3">
    <name type="scientific">Paludisphaera mucosa</name>
    <dbReference type="NCBI Taxonomy" id="3030827"/>
    <lineage>
        <taxon>Bacteria</taxon>
        <taxon>Pseudomonadati</taxon>
        <taxon>Planctomycetota</taxon>
        <taxon>Planctomycetia</taxon>
        <taxon>Isosphaerales</taxon>
        <taxon>Isosphaeraceae</taxon>
        <taxon>Paludisphaera</taxon>
    </lineage>
</organism>